<keyword evidence="2" id="KW-1185">Reference proteome</keyword>
<accession>A0A8H4PZG8</accession>
<name>A0A8H4PZG8_9HYPO</name>
<dbReference type="AlphaFoldDB" id="A0A8H4PZG8"/>
<evidence type="ECO:0000313" key="1">
    <source>
        <dbReference type="EMBL" id="KAF4513271.1"/>
    </source>
</evidence>
<comment type="caution">
    <text evidence="1">The sequence shown here is derived from an EMBL/GenBank/DDBJ whole genome shotgun (WGS) entry which is preliminary data.</text>
</comment>
<gene>
    <name evidence="1" type="ORF">G6O67_000561</name>
</gene>
<proteinExistence type="predicted"/>
<evidence type="ECO:0000313" key="2">
    <source>
        <dbReference type="Proteomes" id="UP000557566"/>
    </source>
</evidence>
<protein>
    <submittedName>
        <fullName evidence="1">Uncharacterized protein</fullName>
    </submittedName>
</protein>
<reference evidence="1 2" key="1">
    <citation type="journal article" date="2020" name="Genome Biol. Evol.">
        <title>A new high-quality draft genome assembly of the Chinese cordyceps Ophiocordyceps sinensis.</title>
        <authorList>
            <person name="Shu R."/>
            <person name="Zhang J."/>
            <person name="Meng Q."/>
            <person name="Zhang H."/>
            <person name="Zhou G."/>
            <person name="Li M."/>
            <person name="Wu P."/>
            <person name="Zhao Y."/>
            <person name="Chen C."/>
            <person name="Qin Q."/>
        </authorList>
    </citation>
    <scope>NUCLEOTIDE SEQUENCE [LARGE SCALE GENOMIC DNA]</scope>
    <source>
        <strain evidence="1 2">IOZ07</strain>
    </source>
</reference>
<dbReference type="EMBL" id="JAAVMX010000001">
    <property type="protein sequence ID" value="KAF4513271.1"/>
    <property type="molecule type" value="Genomic_DNA"/>
</dbReference>
<dbReference type="Proteomes" id="UP000557566">
    <property type="component" value="Unassembled WGS sequence"/>
</dbReference>
<sequence length="70" mass="7813">MSPSFHAVAGPRTNIALQGRHSTPYTHYLPRSQITAGESGPHRRGIHQVYGHGMEDLTWQVWMSAAHHVV</sequence>
<organism evidence="1 2">
    <name type="scientific">Ophiocordyceps sinensis</name>
    <dbReference type="NCBI Taxonomy" id="72228"/>
    <lineage>
        <taxon>Eukaryota</taxon>
        <taxon>Fungi</taxon>
        <taxon>Dikarya</taxon>
        <taxon>Ascomycota</taxon>
        <taxon>Pezizomycotina</taxon>
        <taxon>Sordariomycetes</taxon>
        <taxon>Hypocreomycetidae</taxon>
        <taxon>Hypocreales</taxon>
        <taxon>Ophiocordycipitaceae</taxon>
        <taxon>Ophiocordyceps</taxon>
    </lineage>
</organism>